<dbReference type="Pfam" id="PF10883">
    <property type="entry name" value="DUF2681"/>
    <property type="match status" value="1"/>
</dbReference>
<evidence type="ECO:0000256" key="1">
    <source>
        <dbReference type="SAM" id="Coils"/>
    </source>
</evidence>
<evidence type="ECO:0000313" key="3">
    <source>
        <dbReference type="Proteomes" id="UP000019092"/>
    </source>
</evidence>
<organism evidence="2 3">
    <name type="scientific">Bibersteinia trehalosi USDA-ARS-USMARC-189</name>
    <dbReference type="NCBI Taxonomy" id="1263831"/>
    <lineage>
        <taxon>Bacteria</taxon>
        <taxon>Pseudomonadati</taxon>
        <taxon>Pseudomonadota</taxon>
        <taxon>Gammaproteobacteria</taxon>
        <taxon>Pasteurellales</taxon>
        <taxon>Pasteurellaceae</taxon>
        <taxon>Bibersteinia</taxon>
    </lineage>
</organism>
<reference evidence="2 3" key="1">
    <citation type="submission" date="2013-12" db="EMBL/GenBank/DDBJ databases">
        <title>Annotation of the Bibersteinia trehalosi USDA-ARS-USMARC-189 complete genome.</title>
        <authorList>
            <person name="Harhay G.P."/>
            <person name="McVey S."/>
            <person name="Clawson M.L."/>
            <person name="Bono J."/>
            <person name="Heaton M.P."/>
            <person name="Chitko-Mckown C.G."/>
            <person name="Harhay D.M."/>
            <person name="Smith T.P.L."/>
        </authorList>
    </citation>
    <scope>NUCLEOTIDE SEQUENCE [LARGE SCALE GENOMIC DNA]</scope>
    <source>
        <strain evidence="2 3">USDA-ARS-USMARC-189</strain>
    </source>
</reference>
<keyword evidence="3" id="KW-1185">Reference proteome</keyword>
<accession>A0ABM5PAU0</accession>
<sequence length="91" mass="10097">MMVLDQIIPLVALAGSVASFIGYKSWQLAKERKANQKLSEQNQQLQAEKAVAEAQVKNHQVRKQNEENISGISRGSIIAELHKNGDLRGDE</sequence>
<evidence type="ECO:0000313" key="2">
    <source>
        <dbReference type="EMBL" id="AHG83464.1"/>
    </source>
</evidence>
<keyword evidence="1" id="KW-0175">Coiled coil</keyword>
<dbReference type="RefSeq" id="WP_015433138.1">
    <property type="nucleotide sequence ID" value="NZ_CP006955.1"/>
</dbReference>
<evidence type="ECO:0008006" key="4">
    <source>
        <dbReference type="Google" id="ProtNLM"/>
    </source>
</evidence>
<protein>
    <recommendedName>
        <fullName evidence="4">DUF2681 domain-containing protein</fullName>
    </recommendedName>
</protein>
<feature type="coiled-coil region" evidence="1">
    <location>
        <begin position="28"/>
        <end position="69"/>
    </location>
</feature>
<name>A0ABM5PAU0_BIBTR</name>
<gene>
    <name evidence="2" type="ORF">F543_6000</name>
</gene>
<dbReference type="EMBL" id="CP006955">
    <property type="protein sequence ID" value="AHG83464.1"/>
    <property type="molecule type" value="Genomic_DNA"/>
</dbReference>
<dbReference type="Proteomes" id="UP000019092">
    <property type="component" value="Chromosome"/>
</dbReference>
<proteinExistence type="predicted"/>
<dbReference type="InterPro" id="IPR020274">
    <property type="entry name" value="Uncharacterised_HI1496"/>
</dbReference>